<proteinExistence type="predicted"/>
<reference evidence="1" key="1">
    <citation type="submission" date="2019-11" db="EMBL/GenBank/DDBJ databases">
        <title>Genomic insights into an expanded diversity of filamentous marine cyanobacteria reveals the extraordinary biosynthetic potential of Moorea and Okeania.</title>
        <authorList>
            <person name="Ferreira Leao T."/>
            <person name="Wang M."/>
            <person name="Moss N."/>
            <person name="Da Silva R."/>
            <person name="Sanders J."/>
            <person name="Nurk S."/>
            <person name="Gurevich A."/>
            <person name="Humphrey G."/>
            <person name="Reher R."/>
            <person name="Zhu Q."/>
            <person name="Belda-Ferre P."/>
            <person name="Glukhov E."/>
            <person name="Rex R."/>
            <person name="Dorrestein P.C."/>
            <person name="Knight R."/>
            <person name="Pevzner P."/>
            <person name="Gerwick W.H."/>
            <person name="Gerwick L."/>
        </authorList>
    </citation>
    <scope>NUCLEOTIDE SEQUENCE</scope>
    <source>
        <strain evidence="1">SIO1C4</strain>
    </source>
</reference>
<evidence type="ECO:0000313" key="1">
    <source>
        <dbReference type="EMBL" id="NER26338.1"/>
    </source>
</evidence>
<gene>
    <name evidence="1" type="ORF">F6J89_01430</name>
</gene>
<dbReference type="EMBL" id="JAAHFQ010000019">
    <property type="protein sequence ID" value="NER26338.1"/>
    <property type="molecule type" value="Genomic_DNA"/>
</dbReference>
<sequence>MSGIPLCHIVISSPIPSSDLELLETSLGMSSIAVQKSPSRFMGVDDLVVVATLLGGAAATANLIECGIKVAKVINNWRRQLREKGIELEGSLENPKYLPLDLSKATDEEIEAWLSQK</sequence>
<comment type="caution">
    <text evidence="1">The sequence shown here is derived from an EMBL/GenBank/DDBJ whole genome shotgun (WGS) entry which is preliminary data.</text>
</comment>
<organism evidence="1">
    <name type="scientific">Symploca sp. SIO1C4</name>
    <dbReference type="NCBI Taxonomy" id="2607765"/>
    <lineage>
        <taxon>Bacteria</taxon>
        <taxon>Bacillati</taxon>
        <taxon>Cyanobacteriota</taxon>
        <taxon>Cyanophyceae</taxon>
        <taxon>Coleofasciculales</taxon>
        <taxon>Coleofasciculaceae</taxon>
        <taxon>Symploca</taxon>
    </lineage>
</organism>
<accession>A0A6B3NAV5</accession>
<protein>
    <submittedName>
        <fullName evidence="1">Uncharacterized protein</fullName>
    </submittedName>
</protein>
<name>A0A6B3NAV5_9CYAN</name>
<dbReference type="AlphaFoldDB" id="A0A6B3NAV5"/>